<evidence type="ECO:0000313" key="1">
    <source>
        <dbReference type="EMBL" id="KAK3328998.1"/>
    </source>
</evidence>
<gene>
    <name evidence="1" type="ORF">B0H66DRAFT_585560</name>
</gene>
<organism evidence="1 2">
    <name type="scientific">Apodospora peruviana</name>
    <dbReference type="NCBI Taxonomy" id="516989"/>
    <lineage>
        <taxon>Eukaryota</taxon>
        <taxon>Fungi</taxon>
        <taxon>Dikarya</taxon>
        <taxon>Ascomycota</taxon>
        <taxon>Pezizomycotina</taxon>
        <taxon>Sordariomycetes</taxon>
        <taxon>Sordariomycetidae</taxon>
        <taxon>Sordariales</taxon>
        <taxon>Lasiosphaeriaceae</taxon>
        <taxon>Apodospora</taxon>
    </lineage>
</organism>
<protein>
    <submittedName>
        <fullName evidence="1">Uncharacterized protein</fullName>
    </submittedName>
</protein>
<dbReference type="EMBL" id="JAUEDM010000001">
    <property type="protein sequence ID" value="KAK3328998.1"/>
    <property type="molecule type" value="Genomic_DNA"/>
</dbReference>
<accession>A0AAE0MEP6</accession>
<reference evidence="1" key="1">
    <citation type="journal article" date="2023" name="Mol. Phylogenet. Evol.">
        <title>Genome-scale phylogeny and comparative genomics of the fungal order Sordariales.</title>
        <authorList>
            <person name="Hensen N."/>
            <person name="Bonometti L."/>
            <person name="Westerberg I."/>
            <person name="Brannstrom I.O."/>
            <person name="Guillou S."/>
            <person name="Cros-Aarteil S."/>
            <person name="Calhoun S."/>
            <person name="Haridas S."/>
            <person name="Kuo A."/>
            <person name="Mondo S."/>
            <person name="Pangilinan J."/>
            <person name="Riley R."/>
            <person name="LaButti K."/>
            <person name="Andreopoulos B."/>
            <person name="Lipzen A."/>
            <person name="Chen C."/>
            <person name="Yan M."/>
            <person name="Daum C."/>
            <person name="Ng V."/>
            <person name="Clum A."/>
            <person name="Steindorff A."/>
            <person name="Ohm R.A."/>
            <person name="Martin F."/>
            <person name="Silar P."/>
            <person name="Natvig D.O."/>
            <person name="Lalanne C."/>
            <person name="Gautier V."/>
            <person name="Ament-Velasquez S.L."/>
            <person name="Kruys A."/>
            <person name="Hutchinson M.I."/>
            <person name="Powell A.J."/>
            <person name="Barry K."/>
            <person name="Miller A.N."/>
            <person name="Grigoriev I.V."/>
            <person name="Debuchy R."/>
            <person name="Gladieux P."/>
            <person name="Hiltunen Thoren M."/>
            <person name="Johannesson H."/>
        </authorList>
    </citation>
    <scope>NUCLEOTIDE SEQUENCE</scope>
    <source>
        <strain evidence="1">CBS 118394</strain>
    </source>
</reference>
<reference evidence="1" key="2">
    <citation type="submission" date="2023-06" db="EMBL/GenBank/DDBJ databases">
        <authorList>
            <consortium name="Lawrence Berkeley National Laboratory"/>
            <person name="Haridas S."/>
            <person name="Hensen N."/>
            <person name="Bonometti L."/>
            <person name="Westerberg I."/>
            <person name="Brannstrom I.O."/>
            <person name="Guillou S."/>
            <person name="Cros-Aarteil S."/>
            <person name="Calhoun S."/>
            <person name="Kuo A."/>
            <person name="Mondo S."/>
            <person name="Pangilinan J."/>
            <person name="Riley R."/>
            <person name="Labutti K."/>
            <person name="Andreopoulos B."/>
            <person name="Lipzen A."/>
            <person name="Chen C."/>
            <person name="Yanf M."/>
            <person name="Daum C."/>
            <person name="Ng V."/>
            <person name="Clum A."/>
            <person name="Steindorff A."/>
            <person name="Ohm R."/>
            <person name="Martin F."/>
            <person name="Silar P."/>
            <person name="Natvig D."/>
            <person name="Lalanne C."/>
            <person name="Gautier V."/>
            <person name="Ament-Velasquez S.L."/>
            <person name="Kruys A."/>
            <person name="Hutchinson M.I."/>
            <person name="Powell A.J."/>
            <person name="Barry K."/>
            <person name="Miller A.N."/>
            <person name="Grigoriev I.V."/>
            <person name="Debuchy R."/>
            <person name="Gladieux P."/>
            <person name="Thoren M.H."/>
            <person name="Johannesson H."/>
        </authorList>
    </citation>
    <scope>NUCLEOTIDE SEQUENCE</scope>
    <source>
        <strain evidence="1">CBS 118394</strain>
    </source>
</reference>
<dbReference type="Gene3D" id="3.40.50.300">
    <property type="entry name" value="P-loop containing nucleotide triphosphate hydrolases"/>
    <property type="match status" value="1"/>
</dbReference>
<dbReference type="InterPro" id="IPR027417">
    <property type="entry name" value="P-loop_NTPase"/>
</dbReference>
<comment type="caution">
    <text evidence="1">The sequence shown here is derived from an EMBL/GenBank/DDBJ whole genome shotgun (WGS) entry which is preliminary data.</text>
</comment>
<proteinExistence type="predicted"/>
<evidence type="ECO:0000313" key="2">
    <source>
        <dbReference type="Proteomes" id="UP001283341"/>
    </source>
</evidence>
<name>A0AAE0MEP6_9PEZI</name>
<keyword evidence="2" id="KW-1185">Reference proteome</keyword>
<dbReference type="AlphaFoldDB" id="A0AAE0MEP6"/>
<sequence>MMNPHKAQNAGDSARRCYNAKVLLNGIPPNDFDNLVLSMIPDTDENVGNSPVPDGPIKYQPPTPRMRPTIWEQNQQILWSYLGALGPFYPFSDASEDIASSIIHLNPPEILYRFVSSHPTVRNFFETNASMVIHLDAADDIPARRVLSFLSAQFVFAGRLQPLDPTKPILSCWLAFFCRHRRSQSGELNRSGALGLMRSLNRQLMQFIVEHLPAVILDEDFVGTGKLSQQMESASNDYGSALQLFERFVATLTAGERLVIVIDDFKYLNHVELDGDHLMKALTRIMVTYRRVLIKIIITGSPGFSFARAMADDLGDIMGLKMGKAGVTYVARLRNHNMQAETNRENWMMP</sequence>
<dbReference type="Proteomes" id="UP001283341">
    <property type="component" value="Unassembled WGS sequence"/>
</dbReference>